<evidence type="ECO:0000256" key="2">
    <source>
        <dbReference type="SAM" id="MobiDB-lite"/>
    </source>
</evidence>
<evidence type="ECO:0000256" key="1">
    <source>
        <dbReference type="SAM" id="Coils"/>
    </source>
</evidence>
<gene>
    <name evidence="3" type="ORF">O6P43_010107</name>
</gene>
<dbReference type="EMBL" id="JARAOO010000004">
    <property type="protein sequence ID" value="KAJ7972176.1"/>
    <property type="molecule type" value="Genomic_DNA"/>
</dbReference>
<evidence type="ECO:0000313" key="4">
    <source>
        <dbReference type="Proteomes" id="UP001163823"/>
    </source>
</evidence>
<comment type="caution">
    <text evidence="3">The sequence shown here is derived from an EMBL/GenBank/DDBJ whole genome shotgun (WGS) entry which is preliminary data.</text>
</comment>
<feature type="coiled-coil region" evidence="1">
    <location>
        <begin position="246"/>
        <end position="273"/>
    </location>
</feature>
<sequence length="335" mass="37437">MIVYNNRRQHPFVAASSKRDQSGCSEKISMGSVSVPSMSSMATTKKRKRETNKIEEAKMIQAKVMKVAVDQSVLMSKRKRVLEKPKKAAIFSKIFVARDQSCCSEKISMGSVSVPSMHMSSMAMAMATTKKRKLETISIEEAKMIQARVAAESVLLSKRTRVLEKPKKAAIFSKKSVSRSTKVEAQVTINGTKRAVENPKAGVLPTIGIRVDEKKKLEKMGDEVAVVPKSKSTAEIISEWKKLTQEREGQRQREAARIEIEKIEREHEKKASVGEIEFQNLETMQQLEMLCGLSVSCQCRCLHYKGYTSVMDMGASEVVGHGIPLKNLGFYLKDE</sequence>
<accession>A0AAD7PZS3</accession>
<organism evidence="3 4">
    <name type="scientific">Quillaja saponaria</name>
    <name type="common">Soap bark tree</name>
    <dbReference type="NCBI Taxonomy" id="32244"/>
    <lineage>
        <taxon>Eukaryota</taxon>
        <taxon>Viridiplantae</taxon>
        <taxon>Streptophyta</taxon>
        <taxon>Embryophyta</taxon>
        <taxon>Tracheophyta</taxon>
        <taxon>Spermatophyta</taxon>
        <taxon>Magnoliopsida</taxon>
        <taxon>eudicotyledons</taxon>
        <taxon>Gunneridae</taxon>
        <taxon>Pentapetalae</taxon>
        <taxon>rosids</taxon>
        <taxon>fabids</taxon>
        <taxon>Fabales</taxon>
        <taxon>Quillajaceae</taxon>
        <taxon>Quillaja</taxon>
    </lineage>
</organism>
<dbReference type="Proteomes" id="UP001163823">
    <property type="component" value="Chromosome 4"/>
</dbReference>
<proteinExistence type="predicted"/>
<keyword evidence="4" id="KW-1185">Reference proteome</keyword>
<feature type="region of interest" description="Disordered" evidence="2">
    <location>
        <begin position="13"/>
        <end position="51"/>
    </location>
</feature>
<keyword evidence="1" id="KW-0175">Coiled coil</keyword>
<evidence type="ECO:0000313" key="3">
    <source>
        <dbReference type="EMBL" id="KAJ7972176.1"/>
    </source>
</evidence>
<dbReference type="AlphaFoldDB" id="A0AAD7PZS3"/>
<dbReference type="KEGG" id="qsa:O6P43_010107"/>
<name>A0AAD7PZS3_QUISA</name>
<protein>
    <submittedName>
        <fullName evidence="3">Uncharacterized protein</fullName>
    </submittedName>
</protein>
<feature type="compositionally biased region" description="Low complexity" evidence="2">
    <location>
        <begin position="29"/>
        <end position="41"/>
    </location>
</feature>
<reference evidence="3" key="1">
    <citation type="journal article" date="2023" name="Science">
        <title>Elucidation of the pathway for biosynthesis of saponin adjuvants from the soapbark tree.</title>
        <authorList>
            <person name="Reed J."/>
            <person name="Orme A."/>
            <person name="El-Demerdash A."/>
            <person name="Owen C."/>
            <person name="Martin L.B.B."/>
            <person name="Misra R.C."/>
            <person name="Kikuchi S."/>
            <person name="Rejzek M."/>
            <person name="Martin A.C."/>
            <person name="Harkess A."/>
            <person name="Leebens-Mack J."/>
            <person name="Louveau T."/>
            <person name="Stephenson M.J."/>
            <person name="Osbourn A."/>
        </authorList>
    </citation>
    <scope>NUCLEOTIDE SEQUENCE</scope>
    <source>
        <strain evidence="3">S10</strain>
    </source>
</reference>